<dbReference type="HOGENOM" id="CLU_176948_0_0_6"/>
<dbReference type="RefSeq" id="WP_011394039.1">
    <property type="nucleotide sequence ID" value="NC_007645.1"/>
</dbReference>
<evidence type="ECO:0000313" key="1">
    <source>
        <dbReference type="EMBL" id="ABC26962.1"/>
    </source>
</evidence>
<organism evidence="1 2">
    <name type="scientific">Hahella chejuensis (strain KCTC 2396)</name>
    <dbReference type="NCBI Taxonomy" id="349521"/>
    <lineage>
        <taxon>Bacteria</taxon>
        <taxon>Pseudomonadati</taxon>
        <taxon>Pseudomonadota</taxon>
        <taxon>Gammaproteobacteria</taxon>
        <taxon>Oceanospirillales</taxon>
        <taxon>Hahellaceae</taxon>
        <taxon>Hahella</taxon>
    </lineage>
</organism>
<proteinExistence type="predicted"/>
<protein>
    <recommendedName>
        <fullName evidence="3">Aminopeptidase N</fullName>
    </recommendedName>
</protein>
<reference evidence="1 2" key="1">
    <citation type="journal article" date="2005" name="Nucleic Acids Res.">
        <title>Genomic blueprint of Hahella chejuensis, a marine microbe producing an algicidal agent.</title>
        <authorList>
            <person name="Jeong H."/>
            <person name="Yim J.H."/>
            <person name="Lee C."/>
            <person name="Choi S.-H."/>
            <person name="Park Y.K."/>
            <person name="Yoon S.H."/>
            <person name="Hur C.-G."/>
            <person name="Kang H.-Y."/>
            <person name="Kim D."/>
            <person name="Lee H.H."/>
            <person name="Park K.H."/>
            <person name="Park S.-H."/>
            <person name="Park H.-S."/>
            <person name="Lee H.K."/>
            <person name="Oh T.K."/>
            <person name="Kim J.F."/>
        </authorList>
    </citation>
    <scope>NUCLEOTIDE SEQUENCE [LARGE SCALE GENOMIC DNA]</scope>
    <source>
        <strain evidence="1 2">KCTC 2396</strain>
    </source>
</reference>
<name>Q2SQW2_HAHCH</name>
<keyword evidence="2" id="KW-1185">Reference proteome</keyword>
<dbReference type="STRING" id="349521.HCH_00040"/>
<gene>
    <name evidence="1" type="ordered locus">HCH_00040</name>
</gene>
<sequence>MSGPSQPKVVDEEWSDERVQGFLALLPRDETDPDYHVLRQAYEYMLARDYARFVAYFAEAGRNINALSPEGETMLDRVAEHARGAEYAQILRDAGGKKAAEL</sequence>
<dbReference type="EMBL" id="CP000155">
    <property type="protein sequence ID" value="ABC26962.1"/>
    <property type="molecule type" value="Genomic_DNA"/>
</dbReference>
<evidence type="ECO:0000313" key="2">
    <source>
        <dbReference type="Proteomes" id="UP000000238"/>
    </source>
</evidence>
<dbReference type="KEGG" id="hch:HCH_00040"/>
<dbReference type="Proteomes" id="UP000000238">
    <property type="component" value="Chromosome"/>
</dbReference>
<dbReference type="OrthoDB" id="5736604at2"/>
<evidence type="ECO:0008006" key="3">
    <source>
        <dbReference type="Google" id="ProtNLM"/>
    </source>
</evidence>
<dbReference type="NCBIfam" id="NF038106">
    <property type="entry name" value="gamma_NF038106"/>
    <property type="match status" value="1"/>
</dbReference>
<dbReference type="InterPro" id="IPR047742">
    <property type="entry name" value="PA4642-like"/>
</dbReference>
<accession>Q2SQW2</accession>
<dbReference type="eggNOG" id="ENOG5032TNS">
    <property type="taxonomic scope" value="Bacteria"/>
</dbReference>
<dbReference type="AlphaFoldDB" id="Q2SQW2"/>